<dbReference type="KEGG" id="aoa:dqs_4076"/>
<keyword evidence="8 12" id="KW-0812">Transmembrane</keyword>
<feature type="transmembrane region" description="Helical" evidence="12">
    <location>
        <begin position="20"/>
        <end position="38"/>
    </location>
</feature>
<accession>A1KCJ2</accession>
<dbReference type="GO" id="GO:0005886">
    <property type="term" value="C:plasma membrane"/>
    <property type="evidence" value="ECO:0007669"/>
    <property type="project" value="UniProtKB-SubCell"/>
</dbReference>
<evidence type="ECO:0000256" key="12">
    <source>
        <dbReference type="RuleBase" id="RU363101"/>
    </source>
</evidence>
<protein>
    <recommendedName>
        <fullName evidence="4 12">Heme exporter protein D</fullName>
    </recommendedName>
</protein>
<evidence type="ECO:0000256" key="9">
    <source>
        <dbReference type="ARBA" id="ARBA00022748"/>
    </source>
</evidence>
<evidence type="ECO:0000256" key="10">
    <source>
        <dbReference type="ARBA" id="ARBA00022989"/>
    </source>
</evidence>
<dbReference type="eggNOG" id="COG3114">
    <property type="taxonomic scope" value="Bacteria"/>
</dbReference>
<evidence type="ECO:0000256" key="8">
    <source>
        <dbReference type="ARBA" id="ARBA00022692"/>
    </source>
</evidence>
<dbReference type="GO" id="GO:0015886">
    <property type="term" value="P:heme transport"/>
    <property type="evidence" value="ECO:0007669"/>
    <property type="project" value="InterPro"/>
</dbReference>
<gene>
    <name evidence="13" type="primary">ccmD</name>
    <name evidence="13" type="ordered locus">azo3932</name>
</gene>
<dbReference type="NCBIfam" id="TIGR03141">
    <property type="entry name" value="cytochro_ccmD"/>
    <property type="match status" value="1"/>
</dbReference>
<organism evidence="13 14">
    <name type="scientific">Azoarcus sp. (strain BH72)</name>
    <dbReference type="NCBI Taxonomy" id="418699"/>
    <lineage>
        <taxon>Bacteria</taxon>
        <taxon>Pseudomonadati</taxon>
        <taxon>Pseudomonadota</taxon>
        <taxon>Betaproteobacteria</taxon>
        <taxon>Rhodocyclales</taxon>
        <taxon>Zoogloeaceae</taxon>
        <taxon>Azoarcus</taxon>
    </lineage>
</organism>
<evidence type="ECO:0000313" key="13">
    <source>
        <dbReference type="EMBL" id="CAL96548.1"/>
    </source>
</evidence>
<comment type="subcellular location">
    <subcellularLocation>
        <location evidence="2 12">Cell inner membrane</location>
        <topology evidence="2 12">Single-pass membrane protein</topology>
    </subcellularLocation>
</comment>
<dbReference type="Proteomes" id="UP000002588">
    <property type="component" value="Chromosome"/>
</dbReference>
<evidence type="ECO:0000256" key="4">
    <source>
        <dbReference type="ARBA" id="ARBA00016461"/>
    </source>
</evidence>
<sequence>MQWESWAAFWAMGGKGPFVWWSYAVSFALMALELGLLVQRRRDTLKRLLRWRRAVGKDKQGGGPIGAAVEMER</sequence>
<keyword evidence="14" id="KW-1185">Reference proteome</keyword>
<dbReference type="RefSeq" id="WP_011767654.1">
    <property type="nucleotide sequence ID" value="NC_008702.1"/>
</dbReference>
<evidence type="ECO:0000256" key="3">
    <source>
        <dbReference type="ARBA" id="ARBA00008741"/>
    </source>
</evidence>
<evidence type="ECO:0000256" key="5">
    <source>
        <dbReference type="ARBA" id="ARBA00022448"/>
    </source>
</evidence>
<evidence type="ECO:0000313" key="14">
    <source>
        <dbReference type="Proteomes" id="UP000002588"/>
    </source>
</evidence>
<dbReference type="EMBL" id="AM406670">
    <property type="protein sequence ID" value="CAL96548.1"/>
    <property type="molecule type" value="Genomic_DNA"/>
</dbReference>
<proteinExistence type="inferred from homology"/>
<dbReference type="Pfam" id="PF04995">
    <property type="entry name" value="CcmD"/>
    <property type="match status" value="1"/>
</dbReference>
<comment type="similarity">
    <text evidence="3 12">Belongs to the CcmD/CycX/HelD family.</text>
</comment>
<dbReference type="OrthoDB" id="9815607at2"/>
<dbReference type="KEGG" id="azo:azo3932"/>
<keyword evidence="10 12" id="KW-1133">Transmembrane helix</keyword>
<evidence type="ECO:0000256" key="6">
    <source>
        <dbReference type="ARBA" id="ARBA00022475"/>
    </source>
</evidence>
<keyword evidence="7 12" id="KW-0997">Cell inner membrane</keyword>
<keyword evidence="9 12" id="KW-0201">Cytochrome c-type biogenesis</keyword>
<comment type="function">
    <text evidence="1 12">Required for the export of heme to the periplasm for the biogenesis of c-type cytochromes.</text>
</comment>
<reference evidence="13 14" key="1">
    <citation type="journal article" date="2006" name="Nat. Biotechnol.">
        <title>Complete genome of the mutualistic, N2-fixing grass endophyte Azoarcus sp. strain BH72.</title>
        <authorList>
            <person name="Krause A."/>
            <person name="Ramakumar A."/>
            <person name="Bartels D."/>
            <person name="Battistoni F."/>
            <person name="Bekel T."/>
            <person name="Boch J."/>
            <person name="Boehm M."/>
            <person name="Friedrich F."/>
            <person name="Hurek T."/>
            <person name="Krause L."/>
            <person name="Linke B."/>
            <person name="McHardy A.C."/>
            <person name="Sarkar A."/>
            <person name="Schneiker S."/>
            <person name="Syed A.A."/>
            <person name="Thauer R."/>
            <person name="Vorhoelter F.-J."/>
            <person name="Weidner S."/>
            <person name="Puehler A."/>
            <person name="Reinhold-Hurek B."/>
            <person name="Kaiser O."/>
            <person name="Goesmann A."/>
        </authorList>
    </citation>
    <scope>NUCLEOTIDE SEQUENCE [LARGE SCALE GENOMIC DNA]</scope>
    <source>
        <strain evidence="13 14">BH72</strain>
    </source>
</reference>
<dbReference type="InterPro" id="IPR007078">
    <property type="entry name" value="Haem_export_protD_CcmD"/>
</dbReference>
<evidence type="ECO:0000256" key="7">
    <source>
        <dbReference type="ARBA" id="ARBA00022519"/>
    </source>
</evidence>
<evidence type="ECO:0000256" key="1">
    <source>
        <dbReference type="ARBA" id="ARBA00002442"/>
    </source>
</evidence>
<evidence type="ECO:0000256" key="2">
    <source>
        <dbReference type="ARBA" id="ARBA00004377"/>
    </source>
</evidence>
<keyword evidence="5 12" id="KW-0813">Transport</keyword>
<evidence type="ECO:0000256" key="11">
    <source>
        <dbReference type="ARBA" id="ARBA00023136"/>
    </source>
</evidence>
<name>A1KCJ2_AZOSB</name>
<dbReference type="AlphaFoldDB" id="A1KCJ2"/>
<keyword evidence="6 12" id="KW-1003">Cell membrane</keyword>
<keyword evidence="11 12" id="KW-0472">Membrane</keyword>
<dbReference type="GO" id="GO:0017004">
    <property type="term" value="P:cytochrome complex assembly"/>
    <property type="evidence" value="ECO:0007669"/>
    <property type="project" value="UniProtKB-KW"/>
</dbReference>
<dbReference type="STRING" id="62928.azo3932"/>
<dbReference type="HOGENOM" id="CLU_180892_2_1_4"/>